<feature type="region of interest" description="Disordered" evidence="1">
    <location>
        <begin position="1344"/>
        <end position="1437"/>
    </location>
</feature>
<protein>
    <submittedName>
        <fullName evidence="2">ATP-binding protein</fullName>
    </submittedName>
</protein>
<organism evidence="2 3">
    <name type="scientific">Streptomyces cinnabarinus</name>
    <dbReference type="NCBI Taxonomy" id="67287"/>
    <lineage>
        <taxon>Bacteria</taxon>
        <taxon>Bacillati</taxon>
        <taxon>Actinomycetota</taxon>
        <taxon>Actinomycetes</taxon>
        <taxon>Kitasatosporales</taxon>
        <taxon>Streptomycetaceae</taxon>
        <taxon>Streptomyces</taxon>
    </lineage>
</organism>
<name>A0ABY7KFM2_9ACTN</name>
<dbReference type="InterPro" id="IPR015943">
    <property type="entry name" value="WD40/YVTN_repeat-like_dom_sf"/>
</dbReference>
<keyword evidence="3" id="KW-1185">Reference proteome</keyword>
<dbReference type="GO" id="GO:0005524">
    <property type="term" value="F:ATP binding"/>
    <property type="evidence" value="ECO:0007669"/>
    <property type="project" value="UniProtKB-KW"/>
</dbReference>
<gene>
    <name evidence="2" type="ORF">STRCI_002938</name>
</gene>
<sequence>MSDFSFVPVPIGRYRQQTFPALDADDQAARVAELVEEIGGQEEHWGPGPRDYSSVGGRLRAWAHPPAPRSSMLYWAGHGQALGPKAWLAVEDTPDPMTVNALNPASFAEYVIEEWRHRSLDEEAWALVVIEACGAKRFVEILLSRLYDEGGLDRLAVIGVGGYGAGYLGKFRQVLSDALSGYSDNDEAIQLRDLVGRVQDRLGDSGMVADLGLYQAPPLPRRRLTGPVTAPLDVYAELRDFVATLTPDERGHFLPKAQGAEQGELAWYFMGRREEGARIAEWLHTATRGMLVVTGEAGSGKSALLGNVVVQANPELSALLARAGMTDGPGMETLPPPHVFDAVLHLTGATTTDVVRQLAADDSVEDADQLVALLSERETPFTVLVDALDEAQDPLVVARGTLARIAEIDGVRVLIGTRGSTKEGPDSPAGEDTDILDALGSPPERVTVERDSAAADEYVRRRLLAGFPEIDMAELDAVRREIEARERHFLYARLAVHELMARPELLRSANREQRGELLAHDYRALFAAAVSRLGDRDPAYAPLLEALALGQGRGLPRTDGVWQIAARTLDSAAIDEAAVDALLADAAPYIMLDAEHGQSVYRLAHRTFQEHYFAARAGELPDRHRLIARGLCESAEAAMPSPPHPYLVHHLPGHVAAADDWQLLVSRPRLLDCLAPGAVAVEAARPRPGRAPLPDAVSAIRAAHHRLSAAAPGERGALRAVAEAQFRGVLPDPAGWWSRGASWAPVWADFSRLRSPTTSVFALECEKVTALAALRWGDGRTVVALAEEAVWSRIHFWDPVSQSMVGAPLTCSGVMATVLAAVPFDQERDHLAVGGFGGVEIWDPRERSQTEAFRNKSMTAVGHLAGMRTSDGRVLVAYAASVGSGEIRVRDLKARRDKAFDVGNAIGAMVGLHGNGGSPRLVVAAQSRSFPLSSRPRAGRVPVRILVAPADGAGMAAIPATRDQVVLAPSSMGRRPLSLWDGRSGYSTELPVMVDLAFQGAFTVVEGPGGELLLISITGEDEKVTVFEMPRPAVPDRADASPHRRSASVCAIQVPGHGDAFAVCSAEDEFTFRDAATGDLIDRPEKVMSGVTGPPGGPLLFRSQEWTVWTQRDGRRSVPELSNYLYGAAPFLSSDGRLLIAHAERLDDGWGIVCSEAPRTGGGWKQDCRVDGKRLRSPSGIRVLRMRGGGALILAYVQEHTIVFDHDHPQHIWELSGVTTTFPKGAALVYLPEPALAVCDYRKVFLWDLASRTRLAVMAEGNTLIADMAAVHVGAGPGRVVLAVAHVDGSLRLWDPHRPDRPIAVLALDMAASAIASAGSKICLVNEEGALCIDVGGLAGAELTRPPHAPSAPHTVPADGCTAAPDPEELVEPSPHGEGPPVAHPRRPLPSPPDATPPPTTGAAPRHTPPDPGPSTPSGPCGPPPPAVPGTRGASSG</sequence>
<dbReference type="Proteomes" id="UP001164439">
    <property type="component" value="Chromosome"/>
</dbReference>
<proteinExistence type="predicted"/>
<feature type="compositionally biased region" description="Pro residues" evidence="1">
    <location>
        <begin position="1410"/>
        <end position="1428"/>
    </location>
</feature>
<reference evidence="2" key="1">
    <citation type="submission" date="2022-12" db="EMBL/GenBank/DDBJ databases">
        <authorList>
            <person name="Ruckert C."/>
            <person name="Busche T."/>
            <person name="Kalinowski J."/>
            <person name="Wittmann C."/>
        </authorList>
    </citation>
    <scope>NUCLEOTIDE SEQUENCE</scope>
    <source>
        <strain evidence="2">DSM 40467</strain>
    </source>
</reference>
<dbReference type="InterPro" id="IPR011047">
    <property type="entry name" value="Quinoprotein_ADH-like_sf"/>
</dbReference>
<dbReference type="EMBL" id="CP114413">
    <property type="protein sequence ID" value="WAZ21741.1"/>
    <property type="molecule type" value="Genomic_DNA"/>
</dbReference>
<dbReference type="SUPFAM" id="SSF50998">
    <property type="entry name" value="Quinoprotein alcohol dehydrogenase-like"/>
    <property type="match status" value="1"/>
</dbReference>
<evidence type="ECO:0000313" key="2">
    <source>
        <dbReference type="EMBL" id="WAZ21741.1"/>
    </source>
</evidence>
<keyword evidence="2" id="KW-0547">Nucleotide-binding</keyword>
<accession>A0ABY7KFM2</accession>
<dbReference type="RefSeq" id="WP_269659378.1">
    <property type="nucleotide sequence ID" value="NZ_CP114413.1"/>
</dbReference>
<evidence type="ECO:0000256" key="1">
    <source>
        <dbReference type="SAM" id="MobiDB-lite"/>
    </source>
</evidence>
<evidence type="ECO:0000313" key="3">
    <source>
        <dbReference type="Proteomes" id="UP001164439"/>
    </source>
</evidence>
<feature type="compositionally biased region" description="Pro residues" evidence="1">
    <location>
        <begin position="1388"/>
        <end position="1400"/>
    </location>
</feature>
<keyword evidence="2" id="KW-0067">ATP-binding</keyword>
<dbReference type="Gene3D" id="2.130.10.10">
    <property type="entry name" value="YVTN repeat-like/Quinoprotein amine dehydrogenase"/>
    <property type="match status" value="1"/>
</dbReference>
<dbReference type="SUPFAM" id="SSF63829">
    <property type="entry name" value="Calcium-dependent phosphotriesterase"/>
    <property type="match status" value="1"/>
</dbReference>